<feature type="transmembrane region" description="Helical" evidence="7">
    <location>
        <begin position="20"/>
        <end position="42"/>
    </location>
</feature>
<protein>
    <submittedName>
        <fullName evidence="9">Sugar ABC transporter permease</fullName>
    </submittedName>
</protein>
<feature type="transmembrane region" description="Helical" evidence="7">
    <location>
        <begin position="164"/>
        <end position="188"/>
    </location>
</feature>
<keyword evidence="5 7" id="KW-1133">Transmembrane helix</keyword>
<dbReference type="SUPFAM" id="SSF161098">
    <property type="entry name" value="MetI-like"/>
    <property type="match status" value="1"/>
</dbReference>
<evidence type="ECO:0000256" key="5">
    <source>
        <dbReference type="ARBA" id="ARBA00022989"/>
    </source>
</evidence>
<organism evidence="9 10">
    <name type="scientific">Candidatus Eisenbergiella merdigallinarum</name>
    <dbReference type="NCBI Taxonomy" id="2838552"/>
    <lineage>
        <taxon>Bacteria</taxon>
        <taxon>Bacillati</taxon>
        <taxon>Bacillota</taxon>
        <taxon>Clostridia</taxon>
        <taxon>Lachnospirales</taxon>
        <taxon>Lachnospiraceae</taxon>
        <taxon>Eisenbergiella</taxon>
    </lineage>
</organism>
<feature type="domain" description="ABC transmembrane type-1" evidence="8">
    <location>
        <begin position="79"/>
        <end position="290"/>
    </location>
</feature>
<evidence type="ECO:0000259" key="8">
    <source>
        <dbReference type="PROSITE" id="PS50928"/>
    </source>
</evidence>
<evidence type="ECO:0000313" key="9">
    <source>
        <dbReference type="EMBL" id="HJB91494.1"/>
    </source>
</evidence>
<accession>A0A9D2MRQ2</accession>
<reference evidence="9" key="2">
    <citation type="submission" date="2021-04" db="EMBL/GenBank/DDBJ databases">
        <authorList>
            <person name="Gilroy R."/>
        </authorList>
    </citation>
    <scope>NUCLEOTIDE SEQUENCE</scope>
    <source>
        <strain evidence="9">USAMLcec3-2134</strain>
    </source>
</reference>
<dbReference type="Gene3D" id="1.10.3720.10">
    <property type="entry name" value="MetI-like"/>
    <property type="match status" value="1"/>
</dbReference>
<dbReference type="GO" id="GO:0005886">
    <property type="term" value="C:plasma membrane"/>
    <property type="evidence" value="ECO:0007669"/>
    <property type="project" value="UniProtKB-SubCell"/>
</dbReference>
<dbReference type="EMBL" id="DWXE01000028">
    <property type="protein sequence ID" value="HJB91494.1"/>
    <property type="molecule type" value="Genomic_DNA"/>
</dbReference>
<keyword evidence="4 7" id="KW-0812">Transmembrane</keyword>
<evidence type="ECO:0000256" key="7">
    <source>
        <dbReference type="RuleBase" id="RU363032"/>
    </source>
</evidence>
<dbReference type="Proteomes" id="UP000886883">
    <property type="component" value="Unassembled WGS sequence"/>
</dbReference>
<comment type="caution">
    <text evidence="9">The sequence shown here is derived from an EMBL/GenBank/DDBJ whole genome shotgun (WGS) entry which is preliminary data.</text>
</comment>
<feature type="transmembrane region" description="Helical" evidence="7">
    <location>
        <begin position="209"/>
        <end position="234"/>
    </location>
</feature>
<dbReference type="InterPro" id="IPR035906">
    <property type="entry name" value="MetI-like_sf"/>
</dbReference>
<dbReference type="PANTHER" id="PTHR30193">
    <property type="entry name" value="ABC TRANSPORTER PERMEASE PROTEIN"/>
    <property type="match status" value="1"/>
</dbReference>
<dbReference type="PROSITE" id="PS50928">
    <property type="entry name" value="ABC_TM1"/>
    <property type="match status" value="1"/>
</dbReference>
<dbReference type="AlphaFoldDB" id="A0A9D2MRQ2"/>
<keyword evidence="3" id="KW-1003">Cell membrane</keyword>
<evidence type="ECO:0000313" key="10">
    <source>
        <dbReference type="Proteomes" id="UP000886883"/>
    </source>
</evidence>
<evidence type="ECO:0000256" key="6">
    <source>
        <dbReference type="ARBA" id="ARBA00023136"/>
    </source>
</evidence>
<evidence type="ECO:0000256" key="4">
    <source>
        <dbReference type="ARBA" id="ARBA00022692"/>
    </source>
</evidence>
<keyword evidence="6 7" id="KW-0472">Membrane</keyword>
<feature type="transmembrane region" description="Helical" evidence="7">
    <location>
        <begin position="116"/>
        <end position="136"/>
    </location>
</feature>
<reference evidence="9" key="1">
    <citation type="journal article" date="2021" name="PeerJ">
        <title>Extensive microbial diversity within the chicken gut microbiome revealed by metagenomics and culture.</title>
        <authorList>
            <person name="Gilroy R."/>
            <person name="Ravi A."/>
            <person name="Getino M."/>
            <person name="Pursley I."/>
            <person name="Horton D.L."/>
            <person name="Alikhan N.F."/>
            <person name="Baker D."/>
            <person name="Gharbi K."/>
            <person name="Hall N."/>
            <person name="Watson M."/>
            <person name="Adriaenssens E.M."/>
            <person name="Foster-Nyarko E."/>
            <person name="Jarju S."/>
            <person name="Secka A."/>
            <person name="Antonio M."/>
            <person name="Oren A."/>
            <person name="Chaudhuri R.R."/>
            <person name="La Ragione R."/>
            <person name="Hildebrand F."/>
            <person name="Pallen M.J."/>
        </authorList>
    </citation>
    <scope>NUCLEOTIDE SEQUENCE</scope>
    <source>
        <strain evidence="9">USAMLcec3-2134</strain>
    </source>
</reference>
<feature type="transmembrane region" description="Helical" evidence="7">
    <location>
        <begin position="83"/>
        <end position="104"/>
    </location>
</feature>
<evidence type="ECO:0000256" key="2">
    <source>
        <dbReference type="ARBA" id="ARBA00022448"/>
    </source>
</evidence>
<name>A0A9D2MRQ2_9FIRM</name>
<dbReference type="GO" id="GO:0055085">
    <property type="term" value="P:transmembrane transport"/>
    <property type="evidence" value="ECO:0007669"/>
    <property type="project" value="InterPro"/>
</dbReference>
<sequence length="302" mass="34332">MEKKRQRLNKNGIYRKQERYFYGFISLWLIGFFVFVLGPMLYSLYASFTDWNGITAPVFAGMKNYIRVFTQDDLVGKSILNTLVFTLVSVPLNLVIGLVLATLLNRRYFASNFFRALFYMPSVIAGVAIYIAWTYLMNTNNGIFNLWLSRLGMDAVGWLTDPHWAMPSIILVNATSCGGQMLIILAGLQDIPRDYYESAMLDGAGKLKQFFSITLPLLTPVVFFNVIMSIIAGLQVFTQPWILTQGGPINATYVYGIHLYNNAFRYYQFGYSCALAWLLLAVVLGVTGLVFGSARRWVFYRE</sequence>
<feature type="transmembrane region" description="Helical" evidence="7">
    <location>
        <begin position="269"/>
        <end position="291"/>
    </location>
</feature>
<dbReference type="InterPro" id="IPR000515">
    <property type="entry name" value="MetI-like"/>
</dbReference>
<proteinExistence type="inferred from homology"/>
<comment type="subcellular location">
    <subcellularLocation>
        <location evidence="1 7">Cell membrane</location>
        <topology evidence="1 7">Multi-pass membrane protein</topology>
    </subcellularLocation>
</comment>
<dbReference type="Pfam" id="PF00528">
    <property type="entry name" value="BPD_transp_1"/>
    <property type="match status" value="1"/>
</dbReference>
<dbReference type="CDD" id="cd06261">
    <property type="entry name" value="TM_PBP2"/>
    <property type="match status" value="1"/>
</dbReference>
<dbReference type="PANTHER" id="PTHR30193:SF1">
    <property type="entry name" value="ABC TRANSPORTER PERMEASE PROTEIN YESP-RELATED"/>
    <property type="match status" value="1"/>
</dbReference>
<dbReference type="InterPro" id="IPR051393">
    <property type="entry name" value="ABC_transporter_permease"/>
</dbReference>
<comment type="similarity">
    <text evidence="7">Belongs to the binding-protein-dependent transport system permease family.</text>
</comment>
<evidence type="ECO:0000256" key="1">
    <source>
        <dbReference type="ARBA" id="ARBA00004651"/>
    </source>
</evidence>
<evidence type="ECO:0000256" key="3">
    <source>
        <dbReference type="ARBA" id="ARBA00022475"/>
    </source>
</evidence>
<gene>
    <name evidence="9" type="ORF">H9763_08515</name>
</gene>
<keyword evidence="2 7" id="KW-0813">Transport</keyword>